<evidence type="ECO:0000256" key="1">
    <source>
        <dbReference type="SAM" id="SignalP"/>
    </source>
</evidence>
<dbReference type="EMBL" id="JACHMN010000001">
    <property type="protein sequence ID" value="MBB5867197.1"/>
    <property type="molecule type" value="Genomic_DNA"/>
</dbReference>
<accession>A0A841BDL5</accession>
<feature type="chain" id="PRO_5032697385" description="Secreted protein" evidence="1">
    <location>
        <begin position="33"/>
        <end position="144"/>
    </location>
</feature>
<dbReference type="RefSeq" id="WP_184831643.1">
    <property type="nucleotide sequence ID" value="NZ_JACHMN010000001.1"/>
</dbReference>
<protein>
    <recommendedName>
        <fullName evidence="4">Secreted protein</fullName>
    </recommendedName>
</protein>
<sequence>MHRSTRTIGPVRRIMTALLLAVGLMAVSGVIAAPASAGVDATGCTAYGCYGADGWGSGYGMWVSDGDKMWVCDSYPDGKSVAVMAVVEPGGPTIVKWHTTGANKCTERSFGNLPEGRLVVFFACLGNNLIVDESTCGDIKKAYA</sequence>
<reference evidence="2 3" key="1">
    <citation type="submission" date="2020-08" db="EMBL/GenBank/DDBJ databases">
        <title>Sequencing the genomes of 1000 actinobacteria strains.</title>
        <authorList>
            <person name="Klenk H.-P."/>
        </authorList>
    </citation>
    <scope>NUCLEOTIDE SEQUENCE [LARGE SCALE GENOMIC DNA]</scope>
    <source>
        <strain evidence="2 3">DSM 45362</strain>
    </source>
</reference>
<organism evidence="2 3">
    <name type="scientific">Allocatelliglobosispora scoriae</name>
    <dbReference type="NCBI Taxonomy" id="643052"/>
    <lineage>
        <taxon>Bacteria</taxon>
        <taxon>Bacillati</taxon>
        <taxon>Actinomycetota</taxon>
        <taxon>Actinomycetes</taxon>
        <taxon>Micromonosporales</taxon>
        <taxon>Micromonosporaceae</taxon>
        <taxon>Allocatelliglobosispora</taxon>
    </lineage>
</organism>
<evidence type="ECO:0000313" key="2">
    <source>
        <dbReference type="EMBL" id="MBB5867197.1"/>
    </source>
</evidence>
<evidence type="ECO:0008006" key="4">
    <source>
        <dbReference type="Google" id="ProtNLM"/>
    </source>
</evidence>
<feature type="signal peptide" evidence="1">
    <location>
        <begin position="1"/>
        <end position="32"/>
    </location>
</feature>
<keyword evidence="3" id="KW-1185">Reference proteome</keyword>
<evidence type="ECO:0000313" key="3">
    <source>
        <dbReference type="Proteomes" id="UP000587527"/>
    </source>
</evidence>
<dbReference type="AlphaFoldDB" id="A0A841BDL5"/>
<keyword evidence="1" id="KW-0732">Signal</keyword>
<gene>
    <name evidence="2" type="ORF">F4553_000576</name>
</gene>
<proteinExistence type="predicted"/>
<name>A0A841BDL5_9ACTN</name>
<comment type="caution">
    <text evidence="2">The sequence shown here is derived from an EMBL/GenBank/DDBJ whole genome shotgun (WGS) entry which is preliminary data.</text>
</comment>
<dbReference type="Proteomes" id="UP000587527">
    <property type="component" value="Unassembled WGS sequence"/>
</dbReference>